<dbReference type="Proteomes" id="UP001059859">
    <property type="component" value="Chromosome"/>
</dbReference>
<reference evidence="3" key="1">
    <citation type="submission" date="2022-09" db="EMBL/GenBank/DDBJ databases">
        <title>Novel species in genus Arthrobacter.</title>
        <authorList>
            <person name="Liu Y."/>
        </authorList>
    </citation>
    <scope>NUCLEOTIDE SEQUENCE</scope>
    <source>
        <strain evidence="3">Zg-Y815</strain>
    </source>
</reference>
<dbReference type="Pfam" id="PF05117">
    <property type="entry name" value="DUF695"/>
    <property type="match status" value="1"/>
</dbReference>
<dbReference type="RefSeq" id="WP_260653472.1">
    <property type="nucleotide sequence ID" value="NZ_CP104275.1"/>
</dbReference>
<organism evidence="3 4">
    <name type="scientific">Arthrobacter zhaoxinii</name>
    <dbReference type="NCBI Taxonomy" id="2964616"/>
    <lineage>
        <taxon>Bacteria</taxon>
        <taxon>Bacillati</taxon>
        <taxon>Actinomycetota</taxon>
        <taxon>Actinomycetes</taxon>
        <taxon>Micrococcales</taxon>
        <taxon>Micrococcaceae</taxon>
        <taxon>Arthrobacter</taxon>
    </lineage>
</organism>
<proteinExistence type="predicted"/>
<evidence type="ECO:0000313" key="3">
    <source>
        <dbReference type="EMBL" id="UWX98380.1"/>
    </source>
</evidence>
<keyword evidence="4" id="KW-1185">Reference proteome</keyword>
<name>A0ABY5YTF8_9MICC</name>
<accession>A0ABY5YTF8</accession>
<gene>
    <name evidence="3" type="ORF">N2K95_06945</name>
</gene>
<dbReference type="EMBL" id="CP104275">
    <property type="protein sequence ID" value="UWX98380.1"/>
    <property type="molecule type" value="Genomic_DNA"/>
</dbReference>
<dbReference type="InterPro" id="IPR016097">
    <property type="entry name" value="DUF695"/>
</dbReference>
<protein>
    <submittedName>
        <fullName evidence="3">DUF695 domain-containing protein</fullName>
    </submittedName>
</protein>
<feature type="compositionally biased region" description="Basic and acidic residues" evidence="1">
    <location>
        <begin position="324"/>
        <end position="333"/>
    </location>
</feature>
<feature type="domain" description="DUF695" evidence="2">
    <location>
        <begin position="243"/>
        <end position="321"/>
    </location>
</feature>
<sequence>MGLFTRRDSPSVHPITGFWQWWASEGSARFTAAADSGEWGSLSAEMGEQLAAVHPDLAWDTGAGRRARHLLAVSSDGDAVLRRIAEQWLRAAPAADDAWEFAAARQPVPGVSGQALMIDGYRLDAGDVRFRISKDPGGQRLNLEVHHPVFPDLPEGVPLQVSFLILDWILGEDGVERWVGAVDTSTNGATATATASDLAAAAKALADRERGGTWVLMEALTPAGERVMAKARRPLRWIDYPMFDLHTEVRLTYSDYQDDGLPTQASLDFLRRAEDGISAALGTRGILVAQETAAGTRVLHYYSDSEDQNSGAVIETAARAAGGDTRHLPDPGWKHMRKFS</sequence>
<feature type="region of interest" description="Disordered" evidence="1">
    <location>
        <begin position="321"/>
        <end position="340"/>
    </location>
</feature>
<evidence type="ECO:0000259" key="2">
    <source>
        <dbReference type="Pfam" id="PF05117"/>
    </source>
</evidence>
<evidence type="ECO:0000313" key="4">
    <source>
        <dbReference type="Proteomes" id="UP001059859"/>
    </source>
</evidence>
<evidence type="ECO:0000256" key="1">
    <source>
        <dbReference type="SAM" id="MobiDB-lite"/>
    </source>
</evidence>